<dbReference type="EMBL" id="JAHFXS010000245">
    <property type="protein sequence ID" value="KAG9987201.1"/>
    <property type="molecule type" value="Genomic_DNA"/>
</dbReference>
<accession>A0A9P8G257</accession>
<evidence type="ECO:0000313" key="2">
    <source>
        <dbReference type="EMBL" id="KAG9987201.1"/>
    </source>
</evidence>
<gene>
    <name evidence="2" type="ORF">KCU98_g3504</name>
</gene>
<feature type="compositionally biased region" description="Polar residues" evidence="1">
    <location>
        <begin position="181"/>
        <end position="194"/>
    </location>
</feature>
<feature type="compositionally biased region" description="Low complexity" evidence="1">
    <location>
        <begin position="165"/>
        <end position="180"/>
    </location>
</feature>
<feature type="compositionally biased region" description="Basic residues" evidence="1">
    <location>
        <begin position="436"/>
        <end position="448"/>
    </location>
</feature>
<organism evidence="2 3">
    <name type="scientific">Aureobasidium melanogenum</name>
    <name type="common">Aureobasidium pullulans var. melanogenum</name>
    <dbReference type="NCBI Taxonomy" id="46634"/>
    <lineage>
        <taxon>Eukaryota</taxon>
        <taxon>Fungi</taxon>
        <taxon>Dikarya</taxon>
        <taxon>Ascomycota</taxon>
        <taxon>Pezizomycotina</taxon>
        <taxon>Dothideomycetes</taxon>
        <taxon>Dothideomycetidae</taxon>
        <taxon>Dothideales</taxon>
        <taxon>Saccotheciaceae</taxon>
        <taxon>Aureobasidium</taxon>
    </lineage>
</organism>
<feature type="region of interest" description="Disordered" evidence="1">
    <location>
        <begin position="78"/>
        <end position="351"/>
    </location>
</feature>
<feature type="compositionally biased region" description="Acidic residues" evidence="1">
    <location>
        <begin position="507"/>
        <end position="523"/>
    </location>
</feature>
<dbReference type="Proteomes" id="UP000729357">
    <property type="component" value="Unassembled WGS sequence"/>
</dbReference>
<dbReference type="AlphaFoldDB" id="A0A9P8G257"/>
<feature type="compositionally biased region" description="Acidic residues" evidence="1">
    <location>
        <begin position="457"/>
        <end position="470"/>
    </location>
</feature>
<feature type="compositionally biased region" description="Low complexity" evidence="1">
    <location>
        <begin position="557"/>
        <end position="574"/>
    </location>
</feature>
<feature type="region of interest" description="Disordered" evidence="1">
    <location>
        <begin position="26"/>
        <end position="47"/>
    </location>
</feature>
<feature type="non-terminal residue" evidence="2">
    <location>
        <position position="643"/>
    </location>
</feature>
<evidence type="ECO:0000313" key="3">
    <source>
        <dbReference type="Proteomes" id="UP000729357"/>
    </source>
</evidence>
<protein>
    <submittedName>
        <fullName evidence="2">Uncharacterized protein</fullName>
    </submittedName>
</protein>
<comment type="caution">
    <text evidence="2">The sequence shown here is derived from an EMBL/GenBank/DDBJ whole genome shotgun (WGS) entry which is preliminary data.</text>
</comment>
<feature type="compositionally biased region" description="Acidic residues" evidence="1">
    <location>
        <begin position="418"/>
        <end position="429"/>
    </location>
</feature>
<proteinExistence type="predicted"/>
<evidence type="ECO:0000256" key="1">
    <source>
        <dbReference type="SAM" id="MobiDB-lite"/>
    </source>
</evidence>
<sequence length="643" mass="69352">MPPRFNEILDSEDEDDLVAVKAPPLVATSPSGEDAPVDMDVDQSTASTEELLRRAQVALMAPTQEDVPVVNFSDLAATSVDTSPSATNKKRPLLDTDPQPRSSGKLKRIRIVTKPDSQDISADVYDPPHIPPFDGTSDTIPGPTLPSAAGHDVLNPTRTPKPRQRNSSQNQHSSSDHMNSLTPWSGTAAASSDRINSDDAIGLPKEMYIPRPTRSRSAQVDTSHIDYTQIVEKAAKKSRPKRSITDTADHSTSASIFSEHPIDQAPEFERLSPTPDAVHLKGSPQLASTVPESVQAPSSSAKSSKSAKKSANTKQSAKRGRPKKNVIMDDEDELAHENVALPTIDKTPASAKTEVQVVIEARSDPARPDPALAATVLAKLQQRSRESTTKTLYGQSPREDPSAPSQQANDETIKAEPDFDADEESEDEIVMPRTNARTKAKVKSKAKSKTPEPVYKEDDESEHEVYDEYSQEVIKPKTKSKAKPKAKAKTKGKAAKAAIVPDPPSDHEEDGPEPPLVDDDEPEADHISEAEEDLTEEESPKPKSKARAKAKPEPKSKANAKAKAAALEPAATTPKPSPPVPQAETPKPAAVEVATPAAIVTPKVATIKKDAKSSAKPSWQQSTYRVGLSKTQRIPSLLKVFKK</sequence>
<feature type="compositionally biased region" description="Basic residues" evidence="1">
    <location>
        <begin position="476"/>
        <end position="494"/>
    </location>
</feature>
<name>A0A9P8G257_AURME</name>
<reference evidence="2" key="1">
    <citation type="journal article" date="2021" name="J Fungi (Basel)">
        <title>Virulence traits and population genomics of the black yeast Aureobasidium melanogenum.</title>
        <authorList>
            <person name="Cernosa A."/>
            <person name="Sun X."/>
            <person name="Gostincar C."/>
            <person name="Fang C."/>
            <person name="Gunde-Cimerman N."/>
            <person name="Song Z."/>
        </authorList>
    </citation>
    <scope>NUCLEOTIDE SEQUENCE</scope>
    <source>
        <strain evidence="2">EXF-9298</strain>
    </source>
</reference>
<feature type="compositionally biased region" description="Polar residues" evidence="1">
    <location>
        <begin position="215"/>
        <end position="226"/>
    </location>
</feature>
<reference evidence="2" key="2">
    <citation type="submission" date="2021-08" db="EMBL/GenBank/DDBJ databases">
        <authorList>
            <person name="Gostincar C."/>
            <person name="Sun X."/>
            <person name="Song Z."/>
            <person name="Gunde-Cimerman N."/>
        </authorList>
    </citation>
    <scope>NUCLEOTIDE SEQUENCE</scope>
    <source>
        <strain evidence="2">EXF-9298</strain>
    </source>
</reference>
<feature type="compositionally biased region" description="Low complexity" evidence="1">
    <location>
        <begin position="296"/>
        <end position="315"/>
    </location>
</feature>
<keyword evidence="3" id="KW-1185">Reference proteome</keyword>
<feature type="region of interest" description="Disordered" evidence="1">
    <location>
        <begin position="378"/>
        <end position="591"/>
    </location>
</feature>